<dbReference type="OrthoDB" id="63751at2157"/>
<feature type="transmembrane region" description="Helical" evidence="1">
    <location>
        <begin position="30"/>
        <end position="51"/>
    </location>
</feature>
<keyword evidence="1" id="KW-0472">Membrane</keyword>
<dbReference type="KEGG" id="mig:Metig_1618"/>
<dbReference type="RefSeq" id="WP_013799744.1">
    <property type="nucleotide sequence ID" value="NC_015562.1"/>
</dbReference>
<sequence length="67" mass="7570">MTPEKKSGIVCLILSLIGFCILLITNSEVVTYMVFSIFAPMFIYGVGTFLIPPTRRKKEGQIPFRGW</sequence>
<dbReference type="EMBL" id="CP002737">
    <property type="protein sequence ID" value="AEF97151.1"/>
    <property type="molecule type" value="Genomic_DNA"/>
</dbReference>
<evidence type="ECO:0000313" key="3">
    <source>
        <dbReference type="Proteomes" id="UP000009227"/>
    </source>
</evidence>
<protein>
    <submittedName>
        <fullName evidence="2">Uncharacterized protein</fullName>
    </submittedName>
</protein>
<proteinExistence type="predicted"/>
<organism evidence="3">
    <name type="scientific">Methanotorris igneus (strain DSM 5666 / JCM 11834 / Kol 5)</name>
    <dbReference type="NCBI Taxonomy" id="880724"/>
    <lineage>
        <taxon>Archaea</taxon>
        <taxon>Methanobacteriati</taxon>
        <taxon>Methanobacteriota</taxon>
        <taxon>Methanomada group</taxon>
        <taxon>Methanococci</taxon>
        <taxon>Methanococcales</taxon>
        <taxon>Methanocaldococcaceae</taxon>
        <taxon>Methanotorris</taxon>
    </lineage>
</organism>
<dbReference type="GeneID" id="10644491"/>
<feature type="transmembrane region" description="Helical" evidence="1">
    <location>
        <begin position="7"/>
        <end position="24"/>
    </location>
</feature>
<keyword evidence="3" id="KW-1185">Reference proteome</keyword>
<gene>
    <name evidence="2" type="ordered locus">Metig_1618</name>
</gene>
<keyword evidence="1" id="KW-0812">Transmembrane</keyword>
<reference evidence="2 3" key="1">
    <citation type="submission" date="2011-05" db="EMBL/GenBank/DDBJ databases">
        <title>Complete sequence of Methanotorris igneus Kol 5.</title>
        <authorList>
            <consortium name="US DOE Joint Genome Institute"/>
            <person name="Lucas S."/>
            <person name="Han J."/>
            <person name="Lapidus A."/>
            <person name="Cheng J.-F."/>
            <person name="Goodwin L."/>
            <person name="Pitluck S."/>
            <person name="Peters L."/>
            <person name="Mikhailova N."/>
            <person name="Chertkov O."/>
            <person name="Han C."/>
            <person name="Tapia R."/>
            <person name="Land M."/>
            <person name="Hauser L."/>
            <person name="Kyrpides N."/>
            <person name="Ivanova N."/>
            <person name="Pagani I."/>
            <person name="Sieprawska-Lupa M."/>
            <person name="Whitman W."/>
            <person name="Woyke T."/>
        </authorList>
    </citation>
    <scope>NUCLEOTIDE SEQUENCE [LARGE SCALE GENOMIC DNA]</scope>
    <source>
        <strain evidence="3">DSM 5666 / JCM 11834 / Kol 5</strain>
    </source>
</reference>
<evidence type="ECO:0000256" key="1">
    <source>
        <dbReference type="SAM" id="Phobius"/>
    </source>
</evidence>
<dbReference type="AlphaFoldDB" id="F6BBE4"/>
<dbReference type="HOGENOM" id="CLU_2784017_0_0_2"/>
<dbReference type="STRING" id="880724.Metig_1618"/>
<accession>F6BBE4</accession>
<evidence type="ECO:0000313" key="2">
    <source>
        <dbReference type="EMBL" id="AEF97151.1"/>
    </source>
</evidence>
<name>F6BBE4_METIK</name>
<dbReference type="Proteomes" id="UP000009227">
    <property type="component" value="Chromosome"/>
</dbReference>
<keyword evidence="1" id="KW-1133">Transmembrane helix</keyword>